<dbReference type="InterPro" id="IPR003959">
    <property type="entry name" value="ATPase_AAA_core"/>
</dbReference>
<dbReference type="Pfam" id="PF00004">
    <property type="entry name" value="AAA"/>
    <property type="match status" value="1"/>
</dbReference>
<dbReference type="InterPro" id="IPR057495">
    <property type="entry name" value="AAA_lid_BCS1"/>
</dbReference>
<accession>A0A1X6PB08</accession>
<dbReference type="GO" id="GO:0016887">
    <property type="term" value="F:ATP hydrolysis activity"/>
    <property type="evidence" value="ECO:0007669"/>
    <property type="project" value="InterPro"/>
</dbReference>
<evidence type="ECO:0000256" key="5">
    <source>
        <dbReference type="SAM" id="MobiDB-lite"/>
    </source>
</evidence>
<dbReference type="InterPro" id="IPR027417">
    <property type="entry name" value="P-loop_NTPase"/>
</dbReference>
<dbReference type="InterPro" id="IPR003593">
    <property type="entry name" value="AAA+_ATPase"/>
</dbReference>
<feature type="non-terminal residue" evidence="7">
    <location>
        <position position="1"/>
    </location>
</feature>
<gene>
    <name evidence="7" type="ORF">BU14_0125s0022</name>
</gene>
<organism evidence="7 8">
    <name type="scientific">Porphyra umbilicalis</name>
    <name type="common">Purple laver</name>
    <name type="synonym">Red alga</name>
    <dbReference type="NCBI Taxonomy" id="2786"/>
    <lineage>
        <taxon>Eukaryota</taxon>
        <taxon>Rhodophyta</taxon>
        <taxon>Bangiophyceae</taxon>
        <taxon>Bangiales</taxon>
        <taxon>Bangiaceae</taxon>
        <taxon>Porphyra</taxon>
    </lineage>
</organism>
<dbReference type="Proteomes" id="UP000218209">
    <property type="component" value="Unassembled WGS sequence"/>
</dbReference>
<name>A0A1X6PB08_PORUM</name>
<dbReference type="InterPro" id="IPR050747">
    <property type="entry name" value="Mitochondrial_chaperone_BCS1"/>
</dbReference>
<feature type="region of interest" description="Disordered" evidence="5">
    <location>
        <begin position="63"/>
        <end position="86"/>
    </location>
</feature>
<dbReference type="Pfam" id="PF25426">
    <property type="entry name" value="AAA_lid_BCS1"/>
    <property type="match status" value="1"/>
</dbReference>
<comment type="similarity">
    <text evidence="1">Belongs to the AAA ATPase family. BCS1 subfamily.</text>
</comment>
<dbReference type="InterPro" id="IPR003960">
    <property type="entry name" value="ATPase_AAA_CS"/>
</dbReference>
<keyword evidence="2 4" id="KW-0547">Nucleotide-binding</keyword>
<evidence type="ECO:0000256" key="2">
    <source>
        <dbReference type="ARBA" id="ARBA00022741"/>
    </source>
</evidence>
<keyword evidence="8" id="KW-1185">Reference proteome</keyword>
<keyword evidence="3 4" id="KW-0067">ATP-binding</keyword>
<evidence type="ECO:0000256" key="3">
    <source>
        <dbReference type="ARBA" id="ARBA00022840"/>
    </source>
</evidence>
<feature type="domain" description="AAA+ ATPase" evidence="6">
    <location>
        <begin position="254"/>
        <end position="393"/>
    </location>
</feature>
<evidence type="ECO:0000256" key="4">
    <source>
        <dbReference type="RuleBase" id="RU003651"/>
    </source>
</evidence>
<dbReference type="Gene3D" id="3.40.50.300">
    <property type="entry name" value="P-loop containing nucleotide triphosphate hydrolases"/>
    <property type="match status" value="1"/>
</dbReference>
<evidence type="ECO:0000313" key="8">
    <source>
        <dbReference type="Proteomes" id="UP000218209"/>
    </source>
</evidence>
<reference evidence="7 8" key="1">
    <citation type="submission" date="2017-03" db="EMBL/GenBank/DDBJ databases">
        <title>WGS assembly of Porphyra umbilicalis.</title>
        <authorList>
            <person name="Brawley S.H."/>
            <person name="Blouin N.A."/>
            <person name="Ficko-Blean E."/>
            <person name="Wheeler G.L."/>
            <person name="Lohr M."/>
            <person name="Goodson H.V."/>
            <person name="Jenkins J.W."/>
            <person name="Blaby-Haas C.E."/>
            <person name="Helliwell K.E."/>
            <person name="Chan C."/>
            <person name="Marriage T."/>
            <person name="Bhattacharya D."/>
            <person name="Klein A.S."/>
            <person name="Badis Y."/>
            <person name="Brodie J."/>
            <person name="Cao Y."/>
            <person name="Collen J."/>
            <person name="Dittami S.M."/>
            <person name="Gachon C.M."/>
            <person name="Green B.R."/>
            <person name="Karpowicz S."/>
            <person name="Kim J.W."/>
            <person name="Kudahl U."/>
            <person name="Lin S."/>
            <person name="Michel G."/>
            <person name="Mittag M."/>
            <person name="Olson B.J."/>
            <person name="Pangilinan J."/>
            <person name="Peng Y."/>
            <person name="Qiu H."/>
            <person name="Shu S."/>
            <person name="Singer J.T."/>
            <person name="Smith A.G."/>
            <person name="Sprecher B.N."/>
            <person name="Wagner V."/>
            <person name="Wang W."/>
            <person name="Wang Z.-Y."/>
            <person name="Yan J."/>
            <person name="Yarish C."/>
            <person name="Zoeuner-Riek S."/>
            <person name="Zhuang Y."/>
            <person name="Zou Y."/>
            <person name="Lindquist E.A."/>
            <person name="Grimwood J."/>
            <person name="Barry K."/>
            <person name="Rokhsar D.S."/>
            <person name="Schmutz J."/>
            <person name="Stiller J.W."/>
            <person name="Grossman A.R."/>
            <person name="Prochnik S.E."/>
        </authorList>
    </citation>
    <scope>NUCLEOTIDE SEQUENCE [LARGE SCALE GENOMIC DNA]</scope>
    <source>
        <strain evidence="7">4086291</strain>
    </source>
</reference>
<dbReference type="OrthoDB" id="10251412at2759"/>
<dbReference type="EMBL" id="KV918822">
    <property type="protein sequence ID" value="OSX78034.1"/>
    <property type="molecule type" value="Genomic_DNA"/>
</dbReference>
<proteinExistence type="inferred from homology"/>
<evidence type="ECO:0000259" key="6">
    <source>
        <dbReference type="SMART" id="SM00382"/>
    </source>
</evidence>
<dbReference type="SUPFAM" id="SSF52540">
    <property type="entry name" value="P-loop containing nucleoside triphosphate hydrolases"/>
    <property type="match status" value="1"/>
</dbReference>
<dbReference type="PANTHER" id="PTHR23070">
    <property type="entry name" value="BCS1 AAA-TYPE ATPASE"/>
    <property type="match status" value="1"/>
</dbReference>
<dbReference type="GO" id="GO:0005524">
    <property type="term" value="F:ATP binding"/>
    <property type="evidence" value="ECO:0007669"/>
    <property type="project" value="UniProtKB-KW"/>
</dbReference>
<dbReference type="AlphaFoldDB" id="A0A1X6PB08"/>
<sequence length="481" mass="52127">CLSIHPIDPAVLAPYFDATTAMSAQVEQHATDLFYGLLTYVGDAPGVESVVLPRRLWKEAVCEGDGGAPQPSVDNRAERTEAAGEPPAAFARRADRPAYAVRYHAGTGVHRVEWDGRTVWVVVAVAQRPTGYSMPEYLRSVIVYMPKFTATDGGVCDSGGVKTTTRTLLTAFIRNVVEWNALRVDQLSHTHYKMYRYSTECRGNNRWVEEGLHPSRSLESVIMPPKIREDLVKDAQAFLEPGAREWYTAKGVPYRRCYFLHGPPGTGKSSFVRALAGKLRLPVAFLQAASTGMSDSLLADAFRDVPRNGVLVLEDLDCLFTPATGGGGQADGARHARLGVNLTLAGLLNALDGLASGPSGRITVLTSNHPKLLDSALLRPGRVDVTAAFQHPERQELVALFRSFYPAVADEKDAEGFADAVLGGNFAKATRSVATLQQLFIKHRTQLAKTVVEDVVLFLEKVEKGASATGSDGGRTRALPI</sequence>
<protein>
    <recommendedName>
        <fullName evidence="6">AAA+ ATPase domain-containing protein</fullName>
    </recommendedName>
</protein>
<dbReference type="SMART" id="SM00382">
    <property type="entry name" value="AAA"/>
    <property type="match status" value="1"/>
</dbReference>
<dbReference type="PROSITE" id="PS00674">
    <property type="entry name" value="AAA"/>
    <property type="match status" value="1"/>
</dbReference>
<evidence type="ECO:0000313" key="7">
    <source>
        <dbReference type="EMBL" id="OSX78034.1"/>
    </source>
</evidence>
<evidence type="ECO:0000256" key="1">
    <source>
        <dbReference type="ARBA" id="ARBA00007448"/>
    </source>
</evidence>